<proteinExistence type="predicted"/>
<protein>
    <submittedName>
        <fullName evidence="1">Uncharacterized protein</fullName>
    </submittedName>
</protein>
<dbReference type="Proteomes" id="UP000828048">
    <property type="component" value="Chromosome 6"/>
</dbReference>
<comment type="caution">
    <text evidence="1">The sequence shown here is derived from an EMBL/GenBank/DDBJ whole genome shotgun (WGS) entry which is preliminary data.</text>
</comment>
<evidence type="ECO:0000313" key="1">
    <source>
        <dbReference type="EMBL" id="KAH7838756.1"/>
    </source>
</evidence>
<organism evidence="1 2">
    <name type="scientific">Vaccinium darrowii</name>
    <dbReference type="NCBI Taxonomy" id="229202"/>
    <lineage>
        <taxon>Eukaryota</taxon>
        <taxon>Viridiplantae</taxon>
        <taxon>Streptophyta</taxon>
        <taxon>Embryophyta</taxon>
        <taxon>Tracheophyta</taxon>
        <taxon>Spermatophyta</taxon>
        <taxon>Magnoliopsida</taxon>
        <taxon>eudicotyledons</taxon>
        <taxon>Gunneridae</taxon>
        <taxon>Pentapetalae</taxon>
        <taxon>asterids</taxon>
        <taxon>Ericales</taxon>
        <taxon>Ericaceae</taxon>
        <taxon>Vaccinioideae</taxon>
        <taxon>Vaccinieae</taxon>
        <taxon>Vaccinium</taxon>
    </lineage>
</organism>
<accession>A0ACB7XDW0</accession>
<dbReference type="EMBL" id="CM037156">
    <property type="protein sequence ID" value="KAH7838756.1"/>
    <property type="molecule type" value="Genomic_DNA"/>
</dbReference>
<evidence type="ECO:0000313" key="2">
    <source>
        <dbReference type="Proteomes" id="UP000828048"/>
    </source>
</evidence>
<keyword evidence="2" id="KW-1185">Reference proteome</keyword>
<reference evidence="1 2" key="1">
    <citation type="journal article" date="2021" name="Hortic Res">
        <title>High-quality reference genome and annotation aids understanding of berry development for evergreen blueberry (Vaccinium darrowii).</title>
        <authorList>
            <person name="Yu J."/>
            <person name="Hulse-Kemp A.M."/>
            <person name="Babiker E."/>
            <person name="Staton M."/>
        </authorList>
    </citation>
    <scope>NUCLEOTIDE SEQUENCE [LARGE SCALE GENOMIC DNA]</scope>
    <source>
        <strain evidence="2">cv. NJ 8807/NJ 8810</strain>
        <tissue evidence="1">Young leaf</tissue>
    </source>
</reference>
<name>A0ACB7XDW0_9ERIC</name>
<gene>
    <name evidence="1" type="ORF">Vadar_030759</name>
</gene>
<sequence length="583" mass="66750">MAVSDDVWKLYFDGAANQKGFGIGILLISPEGPHIPLSFKLNFEVTNNQAEYEACIVGMEAALEIRVKKLEVIGDSNLVVSQANGDWKVREEKLKPYHKDLDDLIHQFEQVTFTHIPRMKNQFADALATLASMVELPVGVRMRPIMVEQRNKPAYEYVMNVEEIDDGLPWYHDIWNLVEKGEYPEGTNKKDRIALQRLASQYIICGGRLYKRSYCGMHKLCIHGDDIKRVMEEIHEGICGPHMSGLMMAKKILRQGYFWLTMETDCVQYVRRCHRCQVHANLMHVPPSELHTMATPWPFSVWGIDVIGKITPPASNGHKFILVAIDYFTKWVESASYATLTAVQVAHFIKQNIIYRYGVPNAFVSDNGVHFKGRAAETLEEFNIQVHKSTVYRPQTNGAVEAANKSIKNILEKTIESSRDWHEKLPLALWGYRTSIRTPTGATPYSLVYGMEAVLPIELEVPSLRVMIESEIDEADWLSDRFAELMLFDERRLRALYHIQGYQRRIARAFNKKVKSRDLIEGDMVVKEIRAPIFDPRGKFRPKWAGPYIIKTILDGGAAVILDLDGNEFSNLVNLDQLKRYYP</sequence>